<feature type="transmembrane region" description="Helical" evidence="7">
    <location>
        <begin position="52"/>
        <end position="73"/>
    </location>
</feature>
<feature type="transmembrane region" description="Helical" evidence="7">
    <location>
        <begin position="255"/>
        <end position="280"/>
    </location>
</feature>
<evidence type="ECO:0000256" key="5">
    <source>
        <dbReference type="ARBA" id="ARBA00038359"/>
    </source>
</evidence>
<keyword evidence="3 7" id="KW-1133">Transmembrane helix</keyword>
<evidence type="ECO:0000313" key="9">
    <source>
        <dbReference type="EMBL" id="EPQ26695.1"/>
    </source>
</evidence>
<evidence type="ECO:0000259" key="8">
    <source>
        <dbReference type="Pfam" id="PF20684"/>
    </source>
</evidence>
<dbReference type="PANTHER" id="PTHR33048">
    <property type="entry name" value="PTH11-LIKE INTEGRAL MEMBRANE PROTEIN (AFU_ORTHOLOGUE AFUA_5G11245)"/>
    <property type="match status" value="1"/>
</dbReference>
<dbReference type="GeneID" id="19319761"/>
<feature type="transmembrane region" description="Helical" evidence="7">
    <location>
        <begin position="134"/>
        <end position="155"/>
    </location>
</feature>
<dbReference type="HOGENOM" id="CLU_609921_0_0_1"/>
<sequence>MAAVLIEPTTYSVTPTAFATGVPKAVQSAYNAGRIPPDVPISRFLESQDSGALAFIYFFIIFATLLVLLRLFSRSFLANFTGPDDWLAALTIPFYVAFGALCIILIKIGSGRHIEWIQYVMDQPMNSYSERLDFYAHLLYTTALWICRLSGLAFYHRLCRNIPRMGVAIWSTVAFVTAGFIVQFLLILLHCLPVTDLWPYVWQPEVLNYTCMLWQVIYTTNSAISLLSDILIFTIPAWVIASLKGTDSSIRIKLILILCPGVLTTIVSIARLVFVIISGFDAADQSWLYSPLLAIEVAEMGTTMIALSAPGINLFFHRVTGKGPSFRSTRGGDTSKSRSGGSVPMYHYSRDTKVRVDRIGRERLAGQLSPELPPRHHPSALVEDGTDPAKLAELDRAASPHSATPFANGIYVQGARSDAEHGPDSEKGLYEDDDDDEEPYFYNATRSRH</sequence>
<evidence type="ECO:0000256" key="2">
    <source>
        <dbReference type="ARBA" id="ARBA00022692"/>
    </source>
</evidence>
<keyword evidence="4 7" id="KW-0472">Membrane</keyword>
<evidence type="ECO:0000256" key="1">
    <source>
        <dbReference type="ARBA" id="ARBA00004141"/>
    </source>
</evidence>
<feature type="compositionally biased region" description="Basic and acidic residues" evidence="6">
    <location>
        <begin position="417"/>
        <end position="430"/>
    </location>
</feature>
<dbReference type="InterPro" id="IPR052337">
    <property type="entry name" value="SAT4-like"/>
</dbReference>
<evidence type="ECO:0000256" key="7">
    <source>
        <dbReference type="SAM" id="Phobius"/>
    </source>
</evidence>
<name>A0A061H441_9BASI</name>
<feature type="domain" description="Rhodopsin" evidence="8">
    <location>
        <begin position="69"/>
        <end position="316"/>
    </location>
</feature>
<dbReference type="EMBL" id="KE361643">
    <property type="protein sequence ID" value="EPQ26695.1"/>
    <property type="molecule type" value="Genomic_DNA"/>
</dbReference>
<organism evidence="9 10">
    <name type="scientific">Pseudozyma flocculosa PF-1</name>
    <dbReference type="NCBI Taxonomy" id="1277687"/>
    <lineage>
        <taxon>Eukaryota</taxon>
        <taxon>Fungi</taxon>
        <taxon>Dikarya</taxon>
        <taxon>Basidiomycota</taxon>
        <taxon>Ustilaginomycotina</taxon>
        <taxon>Ustilaginomycetes</taxon>
        <taxon>Ustilaginales</taxon>
        <taxon>Ustilaginaceae</taxon>
        <taxon>Pseudozyma</taxon>
    </lineage>
</organism>
<dbReference type="AlphaFoldDB" id="A0A061H441"/>
<comment type="subcellular location">
    <subcellularLocation>
        <location evidence="1">Membrane</location>
        <topology evidence="1">Multi-pass membrane protein</topology>
    </subcellularLocation>
</comment>
<feature type="transmembrane region" description="Helical" evidence="7">
    <location>
        <begin position="222"/>
        <end position="243"/>
    </location>
</feature>
<comment type="similarity">
    <text evidence="5">Belongs to the SAT4 family.</text>
</comment>
<feature type="region of interest" description="Disordered" evidence="6">
    <location>
        <begin position="398"/>
        <end position="449"/>
    </location>
</feature>
<evidence type="ECO:0000256" key="6">
    <source>
        <dbReference type="SAM" id="MobiDB-lite"/>
    </source>
</evidence>
<feature type="transmembrane region" description="Helical" evidence="7">
    <location>
        <begin position="85"/>
        <end position="106"/>
    </location>
</feature>
<feature type="region of interest" description="Disordered" evidence="6">
    <location>
        <begin position="324"/>
        <end position="344"/>
    </location>
</feature>
<evidence type="ECO:0000256" key="4">
    <source>
        <dbReference type="ARBA" id="ARBA00023136"/>
    </source>
</evidence>
<dbReference type="KEGG" id="pfp:PFL1_05674"/>
<reference evidence="9 10" key="1">
    <citation type="journal article" date="2013" name="Plant Cell">
        <title>The transition from a phytopathogenic smut ancestor to an anamorphic biocontrol agent deciphered by comparative whole-genome analysis.</title>
        <authorList>
            <person name="Lefebvre F."/>
            <person name="Joly D.L."/>
            <person name="Labbe C."/>
            <person name="Teichmann B."/>
            <person name="Linning R."/>
            <person name="Belzile F."/>
            <person name="Bakkeren G."/>
            <person name="Belanger R.R."/>
        </authorList>
    </citation>
    <scope>NUCLEOTIDE SEQUENCE [LARGE SCALE GENOMIC DNA]</scope>
    <source>
        <strain evidence="9 10">PF-1</strain>
    </source>
</reference>
<feature type="region of interest" description="Disordered" evidence="6">
    <location>
        <begin position="364"/>
        <end position="383"/>
    </location>
</feature>
<dbReference type="GO" id="GO:0016020">
    <property type="term" value="C:membrane"/>
    <property type="evidence" value="ECO:0007669"/>
    <property type="project" value="UniProtKB-SubCell"/>
</dbReference>
<dbReference type="eggNOG" id="ENOG502RZDV">
    <property type="taxonomic scope" value="Eukaryota"/>
</dbReference>
<dbReference type="InterPro" id="IPR049326">
    <property type="entry name" value="Rhodopsin_dom_fungi"/>
</dbReference>
<evidence type="ECO:0000313" key="10">
    <source>
        <dbReference type="Proteomes" id="UP000053664"/>
    </source>
</evidence>
<keyword evidence="2 7" id="KW-0812">Transmembrane</keyword>
<accession>A0A061H441</accession>
<proteinExistence type="inferred from homology"/>
<feature type="transmembrane region" description="Helical" evidence="7">
    <location>
        <begin position="292"/>
        <end position="316"/>
    </location>
</feature>
<dbReference type="Pfam" id="PF20684">
    <property type="entry name" value="Fung_rhodopsin"/>
    <property type="match status" value="1"/>
</dbReference>
<feature type="transmembrane region" description="Helical" evidence="7">
    <location>
        <begin position="167"/>
        <end position="189"/>
    </location>
</feature>
<feature type="compositionally biased region" description="Polar residues" evidence="6">
    <location>
        <begin position="326"/>
        <end position="340"/>
    </location>
</feature>
<dbReference type="Proteomes" id="UP000053664">
    <property type="component" value="Unassembled WGS sequence"/>
</dbReference>
<gene>
    <name evidence="9" type="ORF">PFL1_05674</name>
</gene>
<evidence type="ECO:0000256" key="3">
    <source>
        <dbReference type="ARBA" id="ARBA00022989"/>
    </source>
</evidence>
<protein>
    <recommendedName>
        <fullName evidence="8">Rhodopsin domain-containing protein</fullName>
    </recommendedName>
</protein>
<dbReference type="PANTHER" id="PTHR33048:SF47">
    <property type="entry name" value="INTEGRAL MEMBRANE PROTEIN-RELATED"/>
    <property type="match status" value="1"/>
</dbReference>
<dbReference type="RefSeq" id="XP_007881401.1">
    <property type="nucleotide sequence ID" value="XM_007883210.1"/>
</dbReference>